<dbReference type="InterPro" id="IPR003245">
    <property type="entry name" value="Phytocyanin_dom"/>
</dbReference>
<dbReference type="Proteomes" id="UP000245207">
    <property type="component" value="Unassembled WGS sequence"/>
</dbReference>
<dbReference type="STRING" id="35608.A0A2U1N3C3"/>
<dbReference type="PANTHER" id="PTHR33021:SF193">
    <property type="entry name" value="OS06G0218600 PROTEIN"/>
    <property type="match status" value="1"/>
</dbReference>
<accession>A0A2U1N3C3</accession>
<comment type="caution">
    <text evidence="5">The sequence shown here is derived from an EMBL/GenBank/DDBJ whole genome shotgun (WGS) entry which is preliminary data.</text>
</comment>
<evidence type="ECO:0000313" key="6">
    <source>
        <dbReference type="Proteomes" id="UP000245207"/>
    </source>
</evidence>
<keyword evidence="2" id="KW-0325">Glycoprotein</keyword>
<dbReference type="SUPFAM" id="SSF49503">
    <property type="entry name" value="Cupredoxins"/>
    <property type="match status" value="1"/>
</dbReference>
<protein>
    <submittedName>
        <fullName evidence="5">Cupredoxin</fullName>
    </submittedName>
</protein>
<evidence type="ECO:0000313" key="5">
    <source>
        <dbReference type="EMBL" id="PWA67977.1"/>
    </source>
</evidence>
<organism evidence="5 6">
    <name type="scientific">Artemisia annua</name>
    <name type="common">Sweet wormwood</name>
    <dbReference type="NCBI Taxonomy" id="35608"/>
    <lineage>
        <taxon>Eukaryota</taxon>
        <taxon>Viridiplantae</taxon>
        <taxon>Streptophyta</taxon>
        <taxon>Embryophyta</taxon>
        <taxon>Tracheophyta</taxon>
        <taxon>Spermatophyta</taxon>
        <taxon>Magnoliopsida</taxon>
        <taxon>eudicotyledons</taxon>
        <taxon>Gunneridae</taxon>
        <taxon>Pentapetalae</taxon>
        <taxon>asterids</taxon>
        <taxon>campanulids</taxon>
        <taxon>Asterales</taxon>
        <taxon>Asteraceae</taxon>
        <taxon>Asteroideae</taxon>
        <taxon>Anthemideae</taxon>
        <taxon>Artemisiinae</taxon>
        <taxon>Artemisia</taxon>
    </lineage>
</organism>
<keyword evidence="1" id="KW-0479">Metal-binding</keyword>
<dbReference type="AlphaFoldDB" id="A0A2U1N3C3"/>
<dbReference type="InterPro" id="IPR008972">
    <property type="entry name" value="Cupredoxin"/>
</dbReference>
<proteinExistence type="predicted"/>
<dbReference type="InterPro" id="IPR039391">
    <property type="entry name" value="Phytocyanin-like"/>
</dbReference>
<dbReference type="OrthoDB" id="206968at2759"/>
<dbReference type="EMBL" id="PKPP01003728">
    <property type="protein sequence ID" value="PWA67977.1"/>
    <property type="molecule type" value="Genomic_DNA"/>
</dbReference>
<dbReference type="CDD" id="cd04216">
    <property type="entry name" value="Phytocyanin"/>
    <property type="match status" value="1"/>
</dbReference>
<reference evidence="5 6" key="1">
    <citation type="journal article" date="2018" name="Mol. Plant">
        <title>The genome of Artemisia annua provides insight into the evolution of Asteraceae family and artemisinin biosynthesis.</title>
        <authorList>
            <person name="Shen Q."/>
            <person name="Zhang L."/>
            <person name="Liao Z."/>
            <person name="Wang S."/>
            <person name="Yan T."/>
            <person name="Shi P."/>
            <person name="Liu M."/>
            <person name="Fu X."/>
            <person name="Pan Q."/>
            <person name="Wang Y."/>
            <person name="Lv Z."/>
            <person name="Lu X."/>
            <person name="Zhang F."/>
            <person name="Jiang W."/>
            <person name="Ma Y."/>
            <person name="Chen M."/>
            <person name="Hao X."/>
            <person name="Li L."/>
            <person name="Tang Y."/>
            <person name="Lv G."/>
            <person name="Zhou Y."/>
            <person name="Sun X."/>
            <person name="Brodelius P.E."/>
            <person name="Rose J.K.C."/>
            <person name="Tang K."/>
        </authorList>
    </citation>
    <scope>NUCLEOTIDE SEQUENCE [LARGE SCALE GENOMIC DNA]</scope>
    <source>
        <strain evidence="6">cv. Huhao1</strain>
        <tissue evidence="5">Leaf</tissue>
    </source>
</reference>
<dbReference type="PANTHER" id="PTHR33021">
    <property type="entry name" value="BLUE COPPER PROTEIN"/>
    <property type="match status" value="1"/>
</dbReference>
<evidence type="ECO:0000256" key="1">
    <source>
        <dbReference type="ARBA" id="ARBA00022723"/>
    </source>
</evidence>
<gene>
    <name evidence="5" type="ORF">CTI12_AA313360</name>
</gene>
<dbReference type="GO" id="GO:0009055">
    <property type="term" value="F:electron transfer activity"/>
    <property type="evidence" value="ECO:0007669"/>
    <property type="project" value="InterPro"/>
</dbReference>
<dbReference type="Gene3D" id="2.60.40.420">
    <property type="entry name" value="Cupredoxins - blue copper proteins"/>
    <property type="match status" value="1"/>
</dbReference>
<feature type="region of interest" description="Disordered" evidence="3">
    <location>
        <begin position="100"/>
        <end position="124"/>
    </location>
</feature>
<dbReference type="GO" id="GO:0046872">
    <property type="term" value="F:metal ion binding"/>
    <property type="evidence" value="ECO:0007669"/>
    <property type="project" value="UniProtKB-KW"/>
</dbReference>
<sequence length="245" mass="26808">MPSLAKVYTVGDSAGWALGVDYKTWTSGKTFKVGDSLVFNYGSSHSVAEVSSSDYGTCSVSNSITTYNNGPTTVALNTSGTHYFVCGVVGHCGSGMKVSVPVTGDGGHDEESGSSRQRQTKRKRETITVEEALMPVVSHPHLLWRTCNTQTRKVYNKLKPDLAGPETVRPPPPPKEKKNSLVEGVETMETKMELVEKKVDRILYHSDIYALVLEELGKIHNIKMGEYSPPSVSEQAEGGRRERNQ</sequence>
<name>A0A2U1N3C3_ARTAN</name>
<evidence type="ECO:0000256" key="3">
    <source>
        <dbReference type="SAM" id="MobiDB-lite"/>
    </source>
</evidence>
<feature type="region of interest" description="Disordered" evidence="3">
    <location>
        <begin position="224"/>
        <end position="245"/>
    </location>
</feature>
<feature type="domain" description="Phytocyanin" evidence="4">
    <location>
        <begin position="6"/>
        <end position="104"/>
    </location>
</feature>
<dbReference type="PROSITE" id="PS51485">
    <property type="entry name" value="PHYTOCYANIN"/>
    <property type="match status" value="1"/>
</dbReference>
<dbReference type="Pfam" id="PF02298">
    <property type="entry name" value="Cu_bind_like"/>
    <property type="match status" value="1"/>
</dbReference>
<evidence type="ECO:0000256" key="2">
    <source>
        <dbReference type="ARBA" id="ARBA00023180"/>
    </source>
</evidence>
<evidence type="ECO:0000259" key="4">
    <source>
        <dbReference type="PROSITE" id="PS51485"/>
    </source>
</evidence>
<dbReference type="GO" id="GO:0005886">
    <property type="term" value="C:plasma membrane"/>
    <property type="evidence" value="ECO:0007669"/>
    <property type="project" value="TreeGrafter"/>
</dbReference>
<keyword evidence="6" id="KW-1185">Reference proteome</keyword>
<dbReference type="FunFam" id="2.60.40.420:FF:000003">
    <property type="entry name" value="Blue copper"/>
    <property type="match status" value="1"/>
</dbReference>
<feature type="region of interest" description="Disordered" evidence="3">
    <location>
        <begin position="158"/>
        <end position="180"/>
    </location>
</feature>